<sequence>MNKLAANAIFPVASSTSSGTFCCIAQSYTSLQTHNSGAWKIQLHPAEASIAQDELAQLASLILSFSWSCFLMF</sequence>
<dbReference type="EMBL" id="AMZH03001456">
    <property type="protein sequence ID" value="RRT79235.1"/>
    <property type="molecule type" value="Genomic_DNA"/>
</dbReference>
<gene>
    <name evidence="1" type="ORF">B296_00022836</name>
</gene>
<proteinExistence type="predicted"/>
<organism evidence="1 2">
    <name type="scientific">Ensete ventricosum</name>
    <name type="common">Abyssinian banana</name>
    <name type="synonym">Musa ensete</name>
    <dbReference type="NCBI Taxonomy" id="4639"/>
    <lineage>
        <taxon>Eukaryota</taxon>
        <taxon>Viridiplantae</taxon>
        <taxon>Streptophyta</taxon>
        <taxon>Embryophyta</taxon>
        <taxon>Tracheophyta</taxon>
        <taxon>Spermatophyta</taxon>
        <taxon>Magnoliopsida</taxon>
        <taxon>Liliopsida</taxon>
        <taxon>Zingiberales</taxon>
        <taxon>Musaceae</taxon>
        <taxon>Ensete</taxon>
    </lineage>
</organism>
<accession>A0A427ASQ0</accession>
<comment type="caution">
    <text evidence="1">The sequence shown here is derived from an EMBL/GenBank/DDBJ whole genome shotgun (WGS) entry which is preliminary data.</text>
</comment>
<name>A0A427ASQ0_ENSVE</name>
<evidence type="ECO:0000313" key="1">
    <source>
        <dbReference type="EMBL" id="RRT79235.1"/>
    </source>
</evidence>
<evidence type="ECO:0000313" key="2">
    <source>
        <dbReference type="Proteomes" id="UP000287651"/>
    </source>
</evidence>
<dbReference type="Proteomes" id="UP000287651">
    <property type="component" value="Unassembled WGS sequence"/>
</dbReference>
<dbReference type="AlphaFoldDB" id="A0A427ASQ0"/>
<reference evidence="1 2" key="1">
    <citation type="journal article" date="2014" name="Agronomy (Basel)">
        <title>A Draft Genome Sequence for Ensete ventricosum, the Drought-Tolerant Tree Against Hunger.</title>
        <authorList>
            <person name="Harrison J."/>
            <person name="Moore K.A."/>
            <person name="Paszkiewicz K."/>
            <person name="Jones T."/>
            <person name="Grant M."/>
            <person name="Ambacheew D."/>
            <person name="Muzemil S."/>
            <person name="Studholme D.J."/>
        </authorList>
    </citation>
    <scope>NUCLEOTIDE SEQUENCE [LARGE SCALE GENOMIC DNA]</scope>
</reference>
<protein>
    <submittedName>
        <fullName evidence="1">Uncharacterized protein</fullName>
    </submittedName>
</protein>